<evidence type="ECO:0000259" key="2">
    <source>
        <dbReference type="Pfam" id="PF13472"/>
    </source>
</evidence>
<dbReference type="Proteomes" id="UP001304298">
    <property type="component" value="Unassembled WGS sequence"/>
</dbReference>
<dbReference type="InterPro" id="IPR037460">
    <property type="entry name" value="SEST-like"/>
</dbReference>
<feature type="domain" description="SGNH hydrolase-type esterase" evidence="2">
    <location>
        <begin position="35"/>
        <end position="279"/>
    </location>
</feature>
<keyword evidence="4" id="KW-1185">Reference proteome</keyword>
<accession>A0ABU5RK48</accession>
<gene>
    <name evidence="3" type="ORF">VA596_44500</name>
</gene>
<name>A0ABU5RK48_9PSEU</name>
<protein>
    <submittedName>
        <fullName evidence="3">SGNH/GDSL hydrolase family protein</fullName>
        <ecNumber evidence="3">3.1.-.-</ecNumber>
    </submittedName>
</protein>
<dbReference type="EMBL" id="JAYFSI010000016">
    <property type="protein sequence ID" value="MEA5366657.1"/>
    <property type="molecule type" value="Genomic_DNA"/>
</dbReference>
<dbReference type="PANTHER" id="PTHR37981:SF1">
    <property type="entry name" value="SGNH HYDROLASE-TYPE ESTERASE DOMAIN-CONTAINING PROTEIN"/>
    <property type="match status" value="1"/>
</dbReference>
<proteinExistence type="predicted"/>
<organism evidence="3 4">
    <name type="scientific">Amycolatopsis heterodermiae</name>
    <dbReference type="NCBI Taxonomy" id="3110235"/>
    <lineage>
        <taxon>Bacteria</taxon>
        <taxon>Bacillati</taxon>
        <taxon>Actinomycetota</taxon>
        <taxon>Actinomycetes</taxon>
        <taxon>Pseudonocardiales</taxon>
        <taxon>Pseudonocardiaceae</taxon>
        <taxon>Amycolatopsis</taxon>
    </lineage>
</organism>
<reference evidence="3 4" key="1">
    <citation type="submission" date="2023-12" db="EMBL/GenBank/DDBJ databases">
        <title>Amycolatopsis sp. V23-08.</title>
        <authorList>
            <person name="Somphong A."/>
        </authorList>
    </citation>
    <scope>NUCLEOTIDE SEQUENCE [LARGE SCALE GENOMIC DNA]</scope>
    <source>
        <strain evidence="3 4">V23-08</strain>
    </source>
</reference>
<feature type="signal peptide" evidence="1">
    <location>
        <begin position="1"/>
        <end position="23"/>
    </location>
</feature>
<dbReference type="SUPFAM" id="SSF52266">
    <property type="entry name" value="SGNH hydrolase"/>
    <property type="match status" value="1"/>
</dbReference>
<evidence type="ECO:0000313" key="4">
    <source>
        <dbReference type="Proteomes" id="UP001304298"/>
    </source>
</evidence>
<keyword evidence="3" id="KW-0378">Hydrolase</keyword>
<dbReference type="PANTHER" id="PTHR37981">
    <property type="entry name" value="LIPASE 2"/>
    <property type="match status" value="1"/>
</dbReference>
<sequence>MRITRLLIAVVSAATVLTTGVTAASAAPRVGHYVALGDSYTSGPFIPVQRTDPLGCGRSSANYPSVLADSLGVGDFDDVSCAGADTTNMTRPQSVPFGGTNPPQLGALRIDTDLVTLGIGGNDFGVFSGVISTCPGLRKADPTGSPCQEHFTKSGVDTVKTAIGNIEPRVEAVLAAIHQRSPGARVLVVGYPRIAPASGYCPDILPFADGDYAWLNEVEQDLNQTLENAVDADGNAAYVDTYGPSRGHDACARGGSAWINGKDQNVFVAAAYHPLKAGMAGMAAVVLKQAR</sequence>
<evidence type="ECO:0000313" key="3">
    <source>
        <dbReference type="EMBL" id="MEA5366657.1"/>
    </source>
</evidence>
<evidence type="ECO:0000256" key="1">
    <source>
        <dbReference type="SAM" id="SignalP"/>
    </source>
</evidence>
<dbReference type="RefSeq" id="WP_323336034.1">
    <property type="nucleotide sequence ID" value="NZ_JAYFSI010000016.1"/>
</dbReference>
<dbReference type="InterPro" id="IPR013830">
    <property type="entry name" value="SGNH_hydro"/>
</dbReference>
<dbReference type="GO" id="GO:0016787">
    <property type="term" value="F:hydrolase activity"/>
    <property type="evidence" value="ECO:0007669"/>
    <property type="project" value="UniProtKB-KW"/>
</dbReference>
<dbReference type="CDD" id="cd01823">
    <property type="entry name" value="SEST_like"/>
    <property type="match status" value="1"/>
</dbReference>
<dbReference type="Gene3D" id="3.40.50.1110">
    <property type="entry name" value="SGNH hydrolase"/>
    <property type="match status" value="1"/>
</dbReference>
<dbReference type="InterPro" id="IPR036514">
    <property type="entry name" value="SGNH_hydro_sf"/>
</dbReference>
<dbReference type="EC" id="3.1.-.-" evidence="3"/>
<feature type="chain" id="PRO_5045256439" evidence="1">
    <location>
        <begin position="24"/>
        <end position="291"/>
    </location>
</feature>
<comment type="caution">
    <text evidence="3">The sequence shown here is derived from an EMBL/GenBank/DDBJ whole genome shotgun (WGS) entry which is preliminary data.</text>
</comment>
<keyword evidence="1" id="KW-0732">Signal</keyword>
<dbReference type="Pfam" id="PF13472">
    <property type="entry name" value="Lipase_GDSL_2"/>
    <property type="match status" value="1"/>
</dbReference>